<keyword evidence="3" id="KW-1185">Reference proteome</keyword>
<dbReference type="EMBL" id="APVH01000003">
    <property type="protein sequence ID" value="EPX86764.1"/>
    <property type="molecule type" value="Genomic_DNA"/>
</dbReference>
<name>S9SK68_9RHOB</name>
<feature type="signal peptide" evidence="1">
    <location>
        <begin position="1"/>
        <end position="18"/>
    </location>
</feature>
<dbReference type="OrthoDB" id="9806326at2"/>
<evidence type="ECO:0000313" key="2">
    <source>
        <dbReference type="EMBL" id="EPX86764.1"/>
    </source>
</evidence>
<sequence length="329" mass="35471">MRHLVLTFLLLFVPGALAAQCAGEDLRATLTGAERDALQAQLADMPHAEGNHWTAERDGEVIHLVGTLHIDDPRLEAVTGRLAPVVADAGRLLLEMTAAELGELQDAMATTPDIMLLSDTTLPELMDEAQWQELSEAVRSYGIPPFMAAKFRPWYLMMLLSTPPCAMEDLASLNGLDARLQVIARENDVPMQALEPWDTAFRALNGASIEDQLAALDLTLATLDMAEDMLATTREAYFDEEHGAVWSLSGVLAARAGEAASADVDAMMAGTAEALLSTRNRAWLPVILEAVEEVEGPVVAAFGAGHLSGEAGVLRLLEEEGFTLTRQPF</sequence>
<dbReference type="eggNOG" id="COG3735">
    <property type="taxonomic scope" value="Bacteria"/>
</dbReference>
<evidence type="ECO:0000313" key="3">
    <source>
        <dbReference type="Proteomes" id="UP000015347"/>
    </source>
</evidence>
<feature type="chain" id="PRO_5004556590" evidence="1">
    <location>
        <begin position="19"/>
        <end position="329"/>
    </location>
</feature>
<evidence type="ECO:0000256" key="1">
    <source>
        <dbReference type="SAM" id="SignalP"/>
    </source>
</evidence>
<proteinExistence type="predicted"/>
<keyword evidence="1" id="KW-0732">Signal</keyword>
<organism evidence="2 3">
    <name type="scientific">Salipiger mucosus DSM 16094</name>
    <dbReference type="NCBI Taxonomy" id="1123237"/>
    <lineage>
        <taxon>Bacteria</taxon>
        <taxon>Pseudomonadati</taxon>
        <taxon>Pseudomonadota</taxon>
        <taxon>Alphaproteobacteria</taxon>
        <taxon>Rhodobacterales</taxon>
        <taxon>Roseobacteraceae</taxon>
        <taxon>Salipiger</taxon>
    </lineage>
</organism>
<dbReference type="Pfam" id="PF01963">
    <property type="entry name" value="TraB_PrgY_gumN"/>
    <property type="match status" value="1"/>
</dbReference>
<gene>
    <name evidence="2" type="ORF">Salmuc_01412</name>
</gene>
<accession>S9SK68</accession>
<dbReference type="HOGENOM" id="CLU_057525_1_0_5"/>
<dbReference type="STRING" id="1123237.Salmuc_01412"/>
<dbReference type="CDD" id="cd14789">
    <property type="entry name" value="Tiki"/>
    <property type="match status" value="1"/>
</dbReference>
<dbReference type="AlphaFoldDB" id="S9SK68"/>
<comment type="caution">
    <text evidence="2">The sequence shown here is derived from an EMBL/GenBank/DDBJ whole genome shotgun (WGS) entry which is preliminary data.</text>
</comment>
<dbReference type="Proteomes" id="UP000015347">
    <property type="component" value="Unassembled WGS sequence"/>
</dbReference>
<dbReference type="InterPro" id="IPR047111">
    <property type="entry name" value="YbaP-like"/>
</dbReference>
<dbReference type="RefSeq" id="WP_020040984.1">
    <property type="nucleotide sequence ID" value="NZ_KE557273.1"/>
</dbReference>
<dbReference type="PANTHER" id="PTHR40590">
    <property type="entry name" value="CYTOPLASMIC PROTEIN-RELATED"/>
    <property type="match status" value="1"/>
</dbReference>
<dbReference type="PANTHER" id="PTHR40590:SF1">
    <property type="entry name" value="CYTOPLASMIC PROTEIN"/>
    <property type="match status" value="1"/>
</dbReference>
<reference evidence="3" key="1">
    <citation type="journal article" date="2014" name="Stand. Genomic Sci.">
        <title>Genome sequence of the exopolysaccharide-producing Salipiger mucosus type strain (DSM 16094(T)), a moderately halophilic member of the Roseobacter clade.</title>
        <authorList>
            <person name="Riedel T."/>
            <person name="Spring S."/>
            <person name="Fiebig A."/>
            <person name="Petersen J."/>
            <person name="Kyrpides N.C."/>
            <person name="Goker M."/>
            <person name="Klenk H.P."/>
        </authorList>
    </citation>
    <scope>NUCLEOTIDE SEQUENCE [LARGE SCALE GENOMIC DNA]</scope>
    <source>
        <strain evidence="3">DSM 16094</strain>
    </source>
</reference>
<protein>
    <submittedName>
        <fullName evidence="2">GumN family protein</fullName>
    </submittedName>
</protein>
<dbReference type="InterPro" id="IPR002816">
    <property type="entry name" value="TraB/PrgY/GumN_fam"/>
</dbReference>